<keyword evidence="1" id="KW-0812">Transmembrane</keyword>
<organism evidence="2 3">
    <name type="scientific">Saccharolobus caldissimus</name>
    <dbReference type="NCBI Taxonomy" id="1702097"/>
    <lineage>
        <taxon>Archaea</taxon>
        <taxon>Thermoproteota</taxon>
        <taxon>Thermoprotei</taxon>
        <taxon>Sulfolobales</taxon>
        <taxon>Sulfolobaceae</taxon>
        <taxon>Saccharolobus</taxon>
    </lineage>
</organism>
<evidence type="ECO:0000313" key="2">
    <source>
        <dbReference type="EMBL" id="BDC00054.1"/>
    </source>
</evidence>
<evidence type="ECO:0000256" key="1">
    <source>
        <dbReference type="SAM" id="Phobius"/>
    </source>
</evidence>
<feature type="transmembrane region" description="Helical" evidence="1">
    <location>
        <begin position="72"/>
        <end position="92"/>
    </location>
</feature>
<evidence type="ECO:0008006" key="4">
    <source>
        <dbReference type="Google" id="ProtNLM"/>
    </source>
</evidence>
<keyword evidence="1" id="KW-1133">Transmembrane helix</keyword>
<keyword evidence="1" id="KW-0472">Membrane</keyword>
<keyword evidence="3" id="KW-1185">Reference proteome</keyword>
<proteinExistence type="predicted"/>
<protein>
    <recommendedName>
        <fullName evidence="4">DUF5658 domain-containing protein</fullName>
    </recommendedName>
</protein>
<dbReference type="Proteomes" id="UP001319921">
    <property type="component" value="Chromosome"/>
</dbReference>
<accession>A0AAQ4CW72</accession>
<dbReference type="RefSeq" id="WP_229570716.1">
    <property type="nucleotide sequence ID" value="NZ_AP025226.1"/>
</dbReference>
<dbReference type="EMBL" id="AP025226">
    <property type="protein sequence ID" value="BDC00054.1"/>
    <property type="molecule type" value="Genomic_DNA"/>
</dbReference>
<reference evidence="2 3" key="1">
    <citation type="journal article" date="2022" name="Microbiol. Resour. Announc.">
        <title>Complete Genome Sequence of the Hyperthermophilic and Acidophilic Archaeon Saccharolobus caldissimus Strain HS-3T.</title>
        <authorList>
            <person name="Sakai H.D."/>
            <person name="Kurosawa N."/>
        </authorList>
    </citation>
    <scope>NUCLEOTIDE SEQUENCE [LARGE SCALE GENOMIC DNA]</scope>
    <source>
        <strain evidence="2 3">JCM32116</strain>
    </source>
</reference>
<sequence>MKTLLVPLTTFMFLDVITTAIGLSKGLIESNPVINILYVSLPFPLFVLAFLLIKIGALGIVYFLYKYTKLDLILILGIGLSLVVFINNVLLLA</sequence>
<gene>
    <name evidence="2" type="ORF">SACC_30700</name>
</gene>
<dbReference type="KEGG" id="scas:SACC_30700"/>
<dbReference type="GeneID" id="68867793"/>
<name>A0AAQ4CW72_9CREN</name>
<evidence type="ECO:0000313" key="3">
    <source>
        <dbReference type="Proteomes" id="UP001319921"/>
    </source>
</evidence>
<dbReference type="AlphaFoldDB" id="A0AAQ4CW72"/>
<feature type="transmembrane region" description="Helical" evidence="1">
    <location>
        <begin position="46"/>
        <end position="65"/>
    </location>
</feature>